<dbReference type="EC" id="5.1.3.8" evidence="3"/>
<evidence type="ECO:0000256" key="7">
    <source>
        <dbReference type="ARBA" id="ARBA00031909"/>
    </source>
</evidence>
<dbReference type="GO" id="GO:0050121">
    <property type="term" value="F:N-acylglucosamine 2-epimerase activity"/>
    <property type="evidence" value="ECO:0007669"/>
    <property type="project" value="UniProtKB-EC"/>
</dbReference>
<proteinExistence type="inferred from homology"/>
<evidence type="ECO:0000256" key="3">
    <source>
        <dbReference type="ARBA" id="ARBA00013176"/>
    </source>
</evidence>
<dbReference type="InterPro" id="IPR010819">
    <property type="entry name" value="AGE/CE"/>
</dbReference>
<sequence>MSEQSRLRCWRDRMSKELDKVMNFWFQNSHDEEYGGFFTCLGQNGEIYDDLKYIWLQGRQVWMYCRLYRKVPKFDKQEVLAAAIKGGEFLLAHIRPNCHSLKCAFVVTREGQAVKVQRTIFSECFFVMAMDELWRTTREERYKREAWNMMDQIVYWVREDPSGLGRPELPGAAPVNAMAVPMMLLNLVDQLTEEDEEAARKYEDLRNWSVERILQHVQRDGNAILENVSEDGKELPGCTGRHQNPGHAIEAGWFLLRQAITQSNHDLGRTAVEKFVLLPFLSGWDQQYGGLFSFQDVDGHCPTQLEWNMKLWWPHTEALIAFLLGYQVTRDLQLLDHFQTVFDYAFSKFSDPEHGEWFGYLNREGKVALSIKGGPFKGCFHVPRCLYMCMEILTELLAGHDEPPSSITSEAC</sequence>
<keyword evidence="5" id="KW-0413">Isomerase</keyword>
<dbReference type="SUPFAM" id="SSF48208">
    <property type="entry name" value="Six-hairpin glycosidases"/>
    <property type="match status" value="1"/>
</dbReference>
<comment type="similarity">
    <text evidence="2">Belongs to the N-acylglucosamine 2-epimerase family.</text>
</comment>
<reference evidence="11" key="2">
    <citation type="submission" date="2025-09" db="UniProtKB">
        <authorList>
            <consortium name="Ensembl"/>
        </authorList>
    </citation>
    <scope>IDENTIFICATION</scope>
</reference>
<dbReference type="Proteomes" id="UP000694569">
    <property type="component" value="Unplaced"/>
</dbReference>
<dbReference type="InterPro" id="IPR008928">
    <property type="entry name" value="6-hairpin_glycosidase_sf"/>
</dbReference>
<keyword evidence="12" id="KW-1185">Reference proteome</keyword>
<dbReference type="GO" id="GO:0019262">
    <property type="term" value="P:N-acetylneuraminate catabolic process"/>
    <property type="evidence" value="ECO:0007669"/>
    <property type="project" value="UniProtKB-UniPathway"/>
</dbReference>
<dbReference type="Ensembl" id="ENSLLET00000048046.1">
    <property type="protein sequence ID" value="ENSLLEP00000046209.1"/>
    <property type="gene ID" value="ENSLLEG00000029302.1"/>
</dbReference>
<dbReference type="InterPro" id="IPR034116">
    <property type="entry name" value="AGE_dom"/>
</dbReference>
<comment type="pathway">
    <text evidence="1">Amino-sugar metabolism; N-acetylneuraminate degradation.</text>
</comment>
<evidence type="ECO:0000256" key="5">
    <source>
        <dbReference type="ARBA" id="ARBA00023235"/>
    </source>
</evidence>
<dbReference type="AlphaFoldDB" id="A0A8C5R2B8"/>
<evidence type="ECO:0000256" key="6">
    <source>
        <dbReference type="ARBA" id="ARBA00031608"/>
    </source>
</evidence>
<dbReference type="UniPathway" id="UPA00629"/>
<evidence type="ECO:0000256" key="9">
    <source>
        <dbReference type="ARBA" id="ARBA00034243"/>
    </source>
</evidence>
<evidence type="ECO:0000313" key="11">
    <source>
        <dbReference type="Ensembl" id="ENSLLEP00000046209.1"/>
    </source>
</evidence>
<protein>
    <recommendedName>
        <fullName evidence="4">N-acylglucosamine 2-epimerase</fullName>
        <ecNumber evidence="3">5.1.3.8</ecNumber>
    </recommendedName>
    <alternativeName>
        <fullName evidence="8">GlcNAc 2-epimerase</fullName>
    </alternativeName>
    <alternativeName>
        <fullName evidence="6">N-acetyl-D-glucosamine 2-epimerase</fullName>
    </alternativeName>
    <alternativeName>
        <fullName evidence="7">Renin-binding protein</fullName>
    </alternativeName>
</protein>
<dbReference type="GO" id="GO:0005975">
    <property type="term" value="P:carbohydrate metabolic process"/>
    <property type="evidence" value="ECO:0007669"/>
    <property type="project" value="InterPro"/>
</dbReference>
<evidence type="ECO:0000256" key="4">
    <source>
        <dbReference type="ARBA" id="ARBA00014959"/>
    </source>
</evidence>
<dbReference type="FunFam" id="1.50.10.10:FF:000021">
    <property type="entry name" value="N-acylglucosamine 2-epimerase"/>
    <property type="match status" value="1"/>
</dbReference>
<dbReference type="PANTHER" id="PTHR15108">
    <property type="entry name" value="N-ACYLGLUCOSAMINE-2-EPIMERASE"/>
    <property type="match status" value="1"/>
</dbReference>
<accession>A0A8C5R2B8</accession>
<dbReference type="GeneTree" id="ENSGT00390000013740"/>
<comment type="catalytic activity">
    <reaction evidence="9">
        <text>an N-acyl-D-glucosamine = an N-acyl-D-mannosamine</text>
        <dbReference type="Rhea" id="RHEA:19033"/>
        <dbReference type="ChEBI" id="CHEBI:16062"/>
        <dbReference type="ChEBI" id="CHEBI:17274"/>
        <dbReference type="EC" id="5.1.3.8"/>
    </reaction>
    <physiologicalReaction direction="left-to-right" evidence="9">
        <dbReference type="Rhea" id="RHEA:19034"/>
    </physiologicalReaction>
    <physiologicalReaction direction="right-to-left" evidence="9">
        <dbReference type="Rhea" id="RHEA:19035"/>
    </physiologicalReaction>
</comment>
<gene>
    <name evidence="11" type="primary">RENBP</name>
</gene>
<evidence type="ECO:0000256" key="8">
    <source>
        <dbReference type="ARBA" id="ARBA00033215"/>
    </source>
</evidence>
<dbReference type="Pfam" id="PF07221">
    <property type="entry name" value="GlcNAc_2-epim"/>
    <property type="match status" value="1"/>
</dbReference>
<evidence type="ECO:0000256" key="1">
    <source>
        <dbReference type="ARBA" id="ARBA00004878"/>
    </source>
</evidence>
<evidence type="ECO:0000313" key="12">
    <source>
        <dbReference type="Proteomes" id="UP000694569"/>
    </source>
</evidence>
<dbReference type="CDD" id="cd00249">
    <property type="entry name" value="AGE"/>
    <property type="match status" value="1"/>
</dbReference>
<organism evidence="11 12">
    <name type="scientific">Leptobrachium leishanense</name>
    <name type="common">Leishan spiny toad</name>
    <dbReference type="NCBI Taxonomy" id="445787"/>
    <lineage>
        <taxon>Eukaryota</taxon>
        <taxon>Metazoa</taxon>
        <taxon>Chordata</taxon>
        <taxon>Craniata</taxon>
        <taxon>Vertebrata</taxon>
        <taxon>Euteleostomi</taxon>
        <taxon>Amphibia</taxon>
        <taxon>Batrachia</taxon>
        <taxon>Anura</taxon>
        <taxon>Pelobatoidea</taxon>
        <taxon>Megophryidae</taxon>
        <taxon>Leptobrachium</taxon>
    </lineage>
</organism>
<dbReference type="InterPro" id="IPR012341">
    <property type="entry name" value="6hp_glycosidase-like_sf"/>
</dbReference>
<evidence type="ECO:0000256" key="10">
    <source>
        <dbReference type="ARBA" id="ARBA00046544"/>
    </source>
</evidence>
<comment type="subunit">
    <text evidence="10">Homodimer. Forms a heterodimer with renin and inhibits its activity.</text>
</comment>
<name>A0A8C5R2B8_9ANUR</name>
<dbReference type="Gene3D" id="1.50.10.10">
    <property type="match status" value="1"/>
</dbReference>
<dbReference type="OrthoDB" id="414129at2759"/>
<reference evidence="11" key="1">
    <citation type="submission" date="2025-08" db="UniProtKB">
        <authorList>
            <consortium name="Ensembl"/>
        </authorList>
    </citation>
    <scope>IDENTIFICATION</scope>
</reference>
<evidence type="ECO:0000256" key="2">
    <source>
        <dbReference type="ARBA" id="ARBA00008558"/>
    </source>
</evidence>